<comment type="caution">
    <text evidence="2">The sequence shown here is derived from an EMBL/GenBank/DDBJ whole genome shotgun (WGS) entry which is preliminary data.</text>
</comment>
<feature type="compositionally biased region" description="Polar residues" evidence="1">
    <location>
        <begin position="182"/>
        <end position="193"/>
    </location>
</feature>
<organism evidence="2 3">
    <name type="scientific">candidate division WWE3 bacterium</name>
    <dbReference type="NCBI Taxonomy" id="2053526"/>
    <lineage>
        <taxon>Bacteria</taxon>
        <taxon>Katanobacteria</taxon>
    </lineage>
</organism>
<name>A0A7X9HHY1_UNCKA</name>
<feature type="region of interest" description="Disordered" evidence="1">
    <location>
        <begin position="170"/>
        <end position="261"/>
    </location>
</feature>
<evidence type="ECO:0000313" key="3">
    <source>
        <dbReference type="Proteomes" id="UP000526033"/>
    </source>
</evidence>
<feature type="compositionally biased region" description="Polar residues" evidence="1">
    <location>
        <begin position="217"/>
        <end position="254"/>
    </location>
</feature>
<sequence length="261" mass="28835">MNESEIFNKRVENIQKILEENYRNLDKIKEILDTLGKELKRDVYKNIEGIIGTFDGVHMTDSNGNKYDVPANYAAKSRLVYGDTIKMIEDNGATVFKQIQKVERKKTEGVLSKKEGKWVVLTDTGSYRVSDVAIDFNQGQMNDEVIVFIPAANLNAPYATLDRLAKPRLTEHKDSSAPVKQPKQTYSSKTQISTPTPVANAPKPNPKPTVATPKPIISNSKSNTGKLDLTANSGDAVTEISLNGGNNSQPQNPSLDDDDLR</sequence>
<evidence type="ECO:0000256" key="1">
    <source>
        <dbReference type="SAM" id="MobiDB-lite"/>
    </source>
</evidence>
<proteinExistence type="predicted"/>
<evidence type="ECO:0000313" key="2">
    <source>
        <dbReference type="EMBL" id="NMB70044.1"/>
    </source>
</evidence>
<dbReference type="AlphaFoldDB" id="A0A7X9HHY1"/>
<gene>
    <name evidence="2" type="ORF">GYA27_02475</name>
</gene>
<dbReference type="Proteomes" id="UP000526033">
    <property type="component" value="Unassembled WGS sequence"/>
</dbReference>
<evidence type="ECO:0008006" key="4">
    <source>
        <dbReference type="Google" id="ProtNLM"/>
    </source>
</evidence>
<reference evidence="2 3" key="1">
    <citation type="journal article" date="2020" name="Biotechnol. Biofuels">
        <title>New insights from the biogas microbiome by comprehensive genome-resolved metagenomics of nearly 1600 species originating from multiple anaerobic digesters.</title>
        <authorList>
            <person name="Campanaro S."/>
            <person name="Treu L."/>
            <person name="Rodriguez-R L.M."/>
            <person name="Kovalovszki A."/>
            <person name="Ziels R.M."/>
            <person name="Maus I."/>
            <person name="Zhu X."/>
            <person name="Kougias P.G."/>
            <person name="Basile A."/>
            <person name="Luo G."/>
            <person name="Schluter A."/>
            <person name="Konstantinidis K.T."/>
            <person name="Angelidaki I."/>
        </authorList>
    </citation>
    <scope>NUCLEOTIDE SEQUENCE [LARGE SCALE GENOMIC DNA]</scope>
    <source>
        <strain evidence="2">AS27yjCOA_165</strain>
    </source>
</reference>
<accession>A0A7X9HHY1</accession>
<protein>
    <recommendedName>
        <fullName evidence="4">50S ribosomal protein L7/L12</fullName>
    </recommendedName>
</protein>
<dbReference type="EMBL" id="JAAZNL010000025">
    <property type="protein sequence ID" value="NMB70044.1"/>
    <property type="molecule type" value="Genomic_DNA"/>
</dbReference>
<feature type="compositionally biased region" description="Low complexity" evidence="1">
    <location>
        <begin position="194"/>
        <end position="215"/>
    </location>
</feature>